<dbReference type="Proteomes" id="UP000663829">
    <property type="component" value="Unassembled WGS sequence"/>
</dbReference>
<dbReference type="SUPFAM" id="SSF50729">
    <property type="entry name" value="PH domain-like"/>
    <property type="match status" value="1"/>
</dbReference>
<sequence length="473" mass="51493">MSEKSHADSSNSDTKQSSSTHSSTFDTGSSSSINNSISKVNNSHNIIANNTIFGTCLVMFSDISKKSSPTPHLFGQFNGTPSSPGAFGSSGSFGNLSLKETPAISSGNNLFANALGKLSTNFTSVNGGFSSASAPLQSSLASLGANKPLFGGQQSIPTSFADITTKSLSQSSSHSTDQPTSANNNIDSTKNSVFDSNREHSSSVVLNGESKPSQSLVESAAEYESKRSSGLINIQGDTSTGEEDEITKFQMGGKLFVYNSEKQQFTERGYGILKINDRFDEQTNRYHSRLIMRLDKSFRVILNSPIIYKMTVERATDRSVRFGAQDENILKVFVIKATPYDCIAFQSELKTRIQIIERLQLEENQKNEREQQTRTTKNNDLNDSFGDSSQDDSLLPVGIRKRSHSRSGSDTSDNGGDISKKSKIVKDVKNSEDDDDQPSQPPNNDAEDENVDDDSENSYKKSEQETAAISPDE</sequence>
<proteinExistence type="predicted"/>
<gene>
    <name evidence="3" type="ORF">GPM918_LOCUS15121</name>
    <name evidence="4" type="ORF">SRO942_LOCUS15121</name>
</gene>
<organism evidence="3 5">
    <name type="scientific">Didymodactylos carnosus</name>
    <dbReference type="NCBI Taxonomy" id="1234261"/>
    <lineage>
        <taxon>Eukaryota</taxon>
        <taxon>Metazoa</taxon>
        <taxon>Spiralia</taxon>
        <taxon>Gnathifera</taxon>
        <taxon>Rotifera</taxon>
        <taxon>Eurotatoria</taxon>
        <taxon>Bdelloidea</taxon>
        <taxon>Philodinida</taxon>
        <taxon>Philodinidae</taxon>
        <taxon>Didymodactylos</taxon>
    </lineage>
</organism>
<feature type="compositionally biased region" description="Low complexity" evidence="1">
    <location>
        <begin position="167"/>
        <end position="181"/>
    </location>
</feature>
<feature type="compositionally biased region" description="Low complexity" evidence="1">
    <location>
        <begin position="8"/>
        <end position="31"/>
    </location>
</feature>
<evidence type="ECO:0000313" key="5">
    <source>
        <dbReference type="Proteomes" id="UP000663829"/>
    </source>
</evidence>
<dbReference type="Pfam" id="PF00638">
    <property type="entry name" value="Ran_BP1"/>
    <property type="match status" value="1"/>
</dbReference>
<feature type="region of interest" description="Disordered" evidence="1">
    <location>
        <begin position="1"/>
        <end position="31"/>
    </location>
</feature>
<protein>
    <recommendedName>
        <fullName evidence="2">RanBD1 domain-containing protein</fullName>
    </recommendedName>
</protein>
<dbReference type="EMBL" id="CAJNOQ010003751">
    <property type="protein sequence ID" value="CAF1027816.1"/>
    <property type="molecule type" value="Genomic_DNA"/>
</dbReference>
<comment type="caution">
    <text evidence="3">The sequence shown here is derived from an EMBL/GenBank/DDBJ whole genome shotgun (WGS) entry which is preliminary data.</text>
</comment>
<dbReference type="OrthoDB" id="185618at2759"/>
<dbReference type="Gene3D" id="2.30.29.30">
    <property type="entry name" value="Pleckstrin-homology domain (PH domain)/Phosphotyrosine-binding domain (PTB)"/>
    <property type="match status" value="1"/>
</dbReference>
<dbReference type="PANTHER" id="PTHR23138">
    <property type="entry name" value="RAN BINDING PROTEIN"/>
    <property type="match status" value="1"/>
</dbReference>
<feature type="compositionally biased region" description="Polar residues" evidence="1">
    <location>
        <begin position="182"/>
        <end position="195"/>
    </location>
</feature>
<dbReference type="InterPro" id="IPR000156">
    <property type="entry name" value="Ran_bind_dom"/>
</dbReference>
<reference evidence="3" key="1">
    <citation type="submission" date="2021-02" db="EMBL/GenBank/DDBJ databases">
        <authorList>
            <person name="Nowell W R."/>
        </authorList>
    </citation>
    <scope>NUCLEOTIDE SEQUENCE</scope>
</reference>
<feature type="region of interest" description="Disordered" evidence="1">
    <location>
        <begin position="364"/>
        <end position="473"/>
    </location>
</feature>
<feature type="region of interest" description="Disordered" evidence="1">
    <location>
        <begin position="167"/>
        <end position="222"/>
    </location>
</feature>
<evidence type="ECO:0000313" key="4">
    <source>
        <dbReference type="EMBL" id="CAF3798859.1"/>
    </source>
</evidence>
<accession>A0A814ITM9</accession>
<feature type="domain" description="RanBD1" evidence="2">
    <location>
        <begin position="209"/>
        <end position="313"/>
    </location>
</feature>
<keyword evidence="5" id="KW-1185">Reference proteome</keyword>
<dbReference type="PROSITE" id="PS50196">
    <property type="entry name" value="RANBD1"/>
    <property type="match status" value="1"/>
</dbReference>
<dbReference type="InterPro" id="IPR045255">
    <property type="entry name" value="RanBP1-like"/>
</dbReference>
<dbReference type="EMBL" id="CAJOBC010003751">
    <property type="protein sequence ID" value="CAF3798859.1"/>
    <property type="molecule type" value="Genomic_DNA"/>
</dbReference>
<evidence type="ECO:0000259" key="2">
    <source>
        <dbReference type="PROSITE" id="PS50196"/>
    </source>
</evidence>
<feature type="compositionally biased region" description="Polar residues" evidence="1">
    <location>
        <begin position="202"/>
        <end position="217"/>
    </location>
</feature>
<dbReference type="AlphaFoldDB" id="A0A814ITM9"/>
<dbReference type="CDD" id="cd13180">
    <property type="entry name" value="RanBD_RanBP3"/>
    <property type="match status" value="1"/>
</dbReference>
<dbReference type="SMART" id="SM00160">
    <property type="entry name" value="RanBD"/>
    <property type="match status" value="1"/>
</dbReference>
<dbReference type="Proteomes" id="UP000681722">
    <property type="component" value="Unassembled WGS sequence"/>
</dbReference>
<evidence type="ECO:0000313" key="3">
    <source>
        <dbReference type="EMBL" id="CAF1027816.1"/>
    </source>
</evidence>
<name>A0A814ITM9_9BILA</name>
<dbReference type="InterPro" id="IPR011993">
    <property type="entry name" value="PH-like_dom_sf"/>
</dbReference>
<feature type="compositionally biased region" description="Acidic residues" evidence="1">
    <location>
        <begin position="445"/>
        <end position="456"/>
    </location>
</feature>
<feature type="compositionally biased region" description="Polar residues" evidence="1">
    <location>
        <begin position="373"/>
        <end position="392"/>
    </location>
</feature>
<feature type="compositionally biased region" description="Basic and acidic residues" evidence="1">
    <location>
        <begin position="418"/>
        <end position="431"/>
    </location>
</feature>
<evidence type="ECO:0000256" key="1">
    <source>
        <dbReference type="SAM" id="MobiDB-lite"/>
    </source>
</evidence>